<feature type="transmembrane region" description="Helical" evidence="1">
    <location>
        <begin position="33"/>
        <end position="55"/>
    </location>
</feature>
<organism evidence="3 4">
    <name type="scientific">Bergeyella zoohelcum</name>
    <dbReference type="NCBI Taxonomy" id="1015"/>
    <lineage>
        <taxon>Bacteria</taxon>
        <taxon>Pseudomonadati</taxon>
        <taxon>Bacteroidota</taxon>
        <taxon>Flavobacteriia</taxon>
        <taxon>Flavobacteriales</taxon>
        <taxon>Weeksellaceae</taxon>
        <taxon>Bergeyella</taxon>
    </lineage>
</organism>
<reference evidence="3 4" key="1">
    <citation type="submission" date="2018-06" db="EMBL/GenBank/DDBJ databases">
        <authorList>
            <consortium name="Pathogen Informatics"/>
            <person name="Doyle S."/>
        </authorList>
    </citation>
    <scope>NUCLEOTIDE SEQUENCE [LARGE SCALE GENOMIC DNA]</scope>
    <source>
        <strain evidence="3 4">NCTC11661</strain>
    </source>
</reference>
<protein>
    <submittedName>
        <fullName evidence="3">Gram-negative bacterial tonB protein</fullName>
    </submittedName>
</protein>
<dbReference type="SUPFAM" id="SSF74653">
    <property type="entry name" value="TolA/TonB C-terminal domain"/>
    <property type="match status" value="1"/>
</dbReference>
<gene>
    <name evidence="3" type="ORF">NCTC11661_02114</name>
</gene>
<dbReference type="InterPro" id="IPR037682">
    <property type="entry name" value="TonB_C"/>
</dbReference>
<name>A0A380ZUD8_9FLAO</name>
<dbReference type="Pfam" id="PF03544">
    <property type="entry name" value="TonB_C"/>
    <property type="match status" value="1"/>
</dbReference>
<evidence type="ECO:0000313" key="4">
    <source>
        <dbReference type="Proteomes" id="UP000255515"/>
    </source>
</evidence>
<evidence type="ECO:0000313" key="3">
    <source>
        <dbReference type="EMBL" id="SUV52967.1"/>
    </source>
</evidence>
<accession>A0A380ZUD8</accession>
<evidence type="ECO:0000259" key="2">
    <source>
        <dbReference type="Pfam" id="PF03544"/>
    </source>
</evidence>
<proteinExistence type="predicted"/>
<dbReference type="Gene3D" id="3.30.1150.10">
    <property type="match status" value="1"/>
</dbReference>
<feature type="domain" description="TonB C-terminal" evidence="2">
    <location>
        <begin position="222"/>
        <end position="281"/>
    </location>
</feature>
<dbReference type="GO" id="GO:0055085">
    <property type="term" value="P:transmembrane transport"/>
    <property type="evidence" value="ECO:0007669"/>
    <property type="project" value="InterPro"/>
</dbReference>
<dbReference type="AlphaFoldDB" id="A0A380ZUD8"/>
<dbReference type="RefSeq" id="WP_002687794.1">
    <property type="nucleotide sequence ID" value="NZ_UFTJ01000003.1"/>
</dbReference>
<keyword evidence="1" id="KW-0472">Membrane</keyword>
<dbReference type="Proteomes" id="UP000255515">
    <property type="component" value="Unassembled WGS sequence"/>
</dbReference>
<sequence>MKKMNKKSLDEVIFQGRNKDYGAFVLRRDEGVYLAKAVFLGVASFVAIAVTPLVWSRLQEKPVPTQNTGDKHDLKPVDFQEIMLPPKKVSPAVQEEKPQIIEAEKKKTFDATVPTPTRGAKQEKPAAKVKDYDEAIASTQTQAGVSTTHYTPTIIQNTSGTGSGNTLVGTQNIMQPKVDHNTIMTAVDKEAEFPGGINLFRQNITSYLQEEDLYAEDGKLSTVISFVVERDGTITQLKANGNDKDFNKIALESIKKIKKKWTPAVYQGEKVRSYYSVPIVFMVE</sequence>
<keyword evidence="1" id="KW-1133">Transmembrane helix</keyword>
<evidence type="ECO:0000256" key="1">
    <source>
        <dbReference type="SAM" id="Phobius"/>
    </source>
</evidence>
<keyword evidence="1" id="KW-0812">Transmembrane</keyword>
<dbReference type="EMBL" id="UFTJ01000003">
    <property type="protein sequence ID" value="SUV52967.1"/>
    <property type="molecule type" value="Genomic_DNA"/>
</dbReference>